<dbReference type="InterPro" id="IPR054720">
    <property type="entry name" value="HpiC1"/>
</dbReference>
<dbReference type="InterPro" id="IPR008979">
    <property type="entry name" value="Galactose-bd-like_sf"/>
</dbReference>
<sequence length="1572" mass="168246">MMNDFFKSPILALALCMLCTVPMPTAGAADGMVEGFKNPPEETKPWTFWYWLNGSYTKEGITKDLEAMASVGIRRAMIAYIDGEGGASGSVDMFTEEWYELTLHAFSEAKRLSVELGAFNSPGWSQAGGPWITPEQSMRRVTWSEKEIQGGSFSQLVRPVDVPAGQDIAVLAVPRVESVTLTGENPQRAPLASARWIWHPEDGSAALTSVPAAIRYFRVSFEATPGSLGSATVDLTADDSYTVSVNGTPVGQDGVWTSIEKYSILTHLRAGTNTVTVAVNNAAASPAGLIASVVLKNASGATVARHDSGSSWESAKTTAGEWLPANVLGTMGIAPWRLPTTAGGVLEFARTEPFTARGLIVHGTGNTTLYAVKNGQRQVVASINANGGSAQTDFLPNGAETFSFPDVTADRFQLDPDPGIPVELTSSPTVAQVVEKQMGRMHPTPNPSWESYIFPDSVEPGDPDSVIKSEGILDLTEHLGSDGVLTCTVPPGDWTLMYFGMVTTGTKNGPAPPEGTGLEVDKMNRTHARHHFDSMMGQLLDRMTPDQKSVFKSITMDSYERGSQNWTDGFDAEFLERNGYDPIRMLPILTGRVLDSAGASDQFLWDMRRTVADMIAENFVGGLSEVARENGLTLWCENYGHWGYPGEFLVYGGHADAIAGEFWTSGNDLGPLECRAASSAAHIYGKQRVYAEAFTSSFSTEHHPYTIKARGEEMFTHGINHFVLHVYVQQPADGEPGNNPWFGTAFHRNTPWFVQGRDWVKYLQRCHYMLQEGEPAADVAVYIGDHAPQMTGPANPVPAGYDFDYMGSDAILRKLHIVDGDWVVYDESDPARISARWKFLALPAGLGHMRPQIRQRLDELIQQGGKIFTGVPLSANTLAAAGVKPMLSDASATLRWKARKLDEGMQYFVCNFGTTGPFTATFRVTGKVPELFNPVTGEVTPLARYEAVDGGTRVTFDVRDRADAFFLVFRKAAEQPSVTAVSGPVSPLKLSYDAEDRLVAESGSAGIYNLAMSDGTDRQVNIGQGSQSFTIPGAWQSTLQNGKASSVVKQNTFTLPAGFGTGKRVTLDLGAVSVMAKVTLNGHTYDTLWMPPYSLDVTDALQPGANEVQVLLTGTAGGTASMGQEVTLRTSVRTVVDDAAMRLNSLSPQRDATGVPRGGNLVMRFDRKIVAGSGRIVLVRSGDGVEVEAFDVTSSARLRFTGSTLVIDPTADLADEQTYHVLVDGGAITGASGEAFGGIADKATWSFSTHERTSIHITEPGFEGARALGGWVPGGIPGPGISTASALASWTKVGTGAGYGWIGAGQYSDPMPDGDIYAYANGGDSIRQTLAETLQAGTTYSLAVATGWRADLAAGPYPTYPGYGIELWAGGSLLASDYSANRGGTGSAPAAGRWKDVLAAFTTGESHPQLGQPLEIRLRGYGVQTNYDAVRLTKQGTIRGSDFASYMSDPAFGLPPSAQGFLLDPDSDNLTNGLEAWFGTHPNQPGPSLSGIAASGGTFTFSHPMNEYPPADLLGSYEWSQDLIDWYPDGAGPTGGPTVSFRSRISGGVCHVTATPSEVLPELFVRVVVVQG</sequence>
<evidence type="ECO:0000256" key="2">
    <source>
        <dbReference type="ARBA" id="ARBA00022801"/>
    </source>
</evidence>
<keyword evidence="2 5" id="KW-0378">Hydrolase</keyword>
<dbReference type="NCBIfam" id="NF045579">
    <property type="entry name" value="rhamnoside_JR"/>
    <property type="match status" value="1"/>
</dbReference>
<comment type="caution">
    <text evidence="5">The sequence shown here is derived from an EMBL/GenBank/DDBJ whole genome shotgun (WGS) entry which is preliminary data.</text>
</comment>
<name>A0ABT3FSV0_9BACT</name>
<dbReference type="EMBL" id="JAPDDS010000008">
    <property type="protein sequence ID" value="MCW1886060.1"/>
    <property type="molecule type" value="Genomic_DNA"/>
</dbReference>
<gene>
    <name evidence="5" type="ORF">OKA04_15080</name>
</gene>
<proteinExistence type="predicted"/>
<dbReference type="Pfam" id="PF17132">
    <property type="entry name" value="Glyco_hydro_106"/>
    <property type="match status" value="1"/>
</dbReference>
<reference evidence="5 6" key="1">
    <citation type="submission" date="2022-10" db="EMBL/GenBank/DDBJ databases">
        <title>Luteolibacter flavescens strain MCCC 1K03193, whole genome shotgun sequencing project.</title>
        <authorList>
            <person name="Zhao G."/>
            <person name="Shen L."/>
        </authorList>
    </citation>
    <scope>NUCLEOTIDE SEQUENCE [LARGE SCALE GENOMIC DNA]</scope>
    <source>
        <strain evidence="5 6">MCCC 1K03193</strain>
    </source>
</reference>
<organism evidence="5 6">
    <name type="scientific">Luteolibacter flavescens</name>
    <dbReference type="NCBI Taxonomy" id="1859460"/>
    <lineage>
        <taxon>Bacteria</taxon>
        <taxon>Pseudomonadati</taxon>
        <taxon>Verrucomicrobiota</taxon>
        <taxon>Verrucomicrobiia</taxon>
        <taxon>Verrucomicrobiales</taxon>
        <taxon>Verrucomicrobiaceae</taxon>
        <taxon>Luteolibacter</taxon>
    </lineage>
</organism>
<dbReference type="PANTHER" id="PTHR43817">
    <property type="entry name" value="GLYCOSYL HYDROLASE"/>
    <property type="match status" value="1"/>
</dbReference>
<feature type="signal peptide" evidence="3">
    <location>
        <begin position="1"/>
        <end position="28"/>
    </location>
</feature>
<dbReference type="RefSeq" id="WP_264502015.1">
    <property type="nucleotide sequence ID" value="NZ_JAPDDS010000008.1"/>
</dbReference>
<dbReference type="SUPFAM" id="SSF49785">
    <property type="entry name" value="Galactose-binding domain-like"/>
    <property type="match status" value="1"/>
</dbReference>
<dbReference type="GO" id="GO:0016787">
    <property type="term" value="F:hydrolase activity"/>
    <property type="evidence" value="ECO:0007669"/>
    <property type="project" value="UniProtKB-KW"/>
</dbReference>
<keyword evidence="6" id="KW-1185">Reference proteome</keyword>
<evidence type="ECO:0000256" key="3">
    <source>
        <dbReference type="SAM" id="SignalP"/>
    </source>
</evidence>
<dbReference type="Gene3D" id="2.60.120.260">
    <property type="entry name" value="Galactose-binding domain-like"/>
    <property type="match status" value="2"/>
</dbReference>
<evidence type="ECO:0000259" key="4">
    <source>
        <dbReference type="Pfam" id="PF13205"/>
    </source>
</evidence>
<dbReference type="Pfam" id="PF13205">
    <property type="entry name" value="Big_5"/>
    <property type="match status" value="1"/>
</dbReference>
<evidence type="ECO:0000313" key="6">
    <source>
        <dbReference type="Proteomes" id="UP001207930"/>
    </source>
</evidence>
<protein>
    <submittedName>
        <fullName evidence="5">Glycosyl hydrolase</fullName>
    </submittedName>
</protein>
<dbReference type="PANTHER" id="PTHR43817:SF1">
    <property type="entry name" value="HYDROLASE, FAMILY 43, PUTATIVE (AFU_ORTHOLOGUE AFUA_3G01660)-RELATED"/>
    <property type="match status" value="1"/>
</dbReference>
<dbReference type="Proteomes" id="UP001207930">
    <property type="component" value="Unassembled WGS sequence"/>
</dbReference>
<keyword evidence="1 3" id="KW-0732">Signal</keyword>
<feature type="domain" description="SbsA Ig-like" evidence="4">
    <location>
        <begin position="1137"/>
        <end position="1249"/>
    </location>
</feature>
<dbReference type="Pfam" id="PF22825">
    <property type="entry name" value="HpiC1-like"/>
    <property type="match status" value="1"/>
</dbReference>
<feature type="chain" id="PRO_5046311105" evidence="3">
    <location>
        <begin position="29"/>
        <end position="1572"/>
    </location>
</feature>
<evidence type="ECO:0000313" key="5">
    <source>
        <dbReference type="EMBL" id="MCW1886060.1"/>
    </source>
</evidence>
<evidence type="ECO:0000256" key="1">
    <source>
        <dbReference type="ARBA" id="ARBA00022729"/>
    </source>
</evidence>
<dbReference type="InterPro" id="IPR032812">
    <property type="entry name" value="SbsA_Ig"/>
</dbReference>
<accession>A0ABT3FSV0</accession>